<evidence type="ECO:0000313" key="3">
    <source>
        <dbReference type="Proteomes" id="UP001211907"/>
    </source>
</evidence>
<reference evidence="2" key="1">
    <citation type="submission" date="2020-05" db="EMBL/GenBank/DDBJ databases">
        <title>Phylogenomic resolution of chytrid fungi.</title>
        <authorList>
            <person name="Stajich J.E."/>
            <person name="Amses K."/>
            <person name="Simmons R."/>
            <person name="Seto K."/>
            <person name="Myers J."/>
            <person name="Bonds A."/>
            <person name="Quandt C.A."/>
            <person name="Barry K."/>
            <person name="Liu P."/>
            <person name="Grigoriev I."/>
            <person name="Longcore J.E."/>
            <person name="James T.Y."/>
        </authorList>
    </citation>
    <scope>NUCLEOTIDE SEQUENCE</scope>
    <source>
        <strain evidence="2">JEL0513</strain>
    </source>
</reference>
<dbReference type="AlphaFoldDB" id="A0AAD5SVP3"/>
<name>A0AAD5SVP3_9FUNG</name>
<feature type="region of interest" description="Disordered" evidence="1">
    <location>
        <begin position="81"/>
        <end position="118"/>
    </location>
</feature>
<comment type="caution">
    <text evidence="2">The sequence shown here is derived from an EMBL/GenBank/DDBJ whole genome shotgun (WGS) entry which is preliminary data.</text>
</comment>
<dbReference type="EMBL" id="JADGJH010003165">
    <property type="protein sequence ID" value="KAJ3093040.1"/>
    <property type="molecule type" value="Genomic_DNA"/>
</dbReference>
<feature type="region of interest" description="Disordered" evidence="1">
    <location>
        <begin position="25"/>
        <end position="61"/>
    </location>
</feature>
<evidence type="ECO:0000313" key="2">
    <source>
        <dbReference type="EMBL" id="KAJ3093040.1"/>
    </source>
</evidence>
<keyword evidence="3" id="KW-1185">Reference proteome</keyword>
<accession>A0AAD5SVP3</accession>
<evidence type="ECO:0000256" key="1">
    <source>
        <dbReference type="SAM" id="MobiDB-lite"/>
    </source>
</evidence>
<protein>
    <submittedName>
        <fullName evidence="2">Uncharacterized protein</fullName>
    </submittedName>
</protein>
<dbReference type="Proteomes" id="UP001211907">
    <property type="component" value="Unassembled WGS sequence"/>
</dbReference>
<gene>
    <name evidence="2" type="ORF">HK100_006785</name>
</gene>
<organism evidence="2 3">
    <name type="scientific">Physocladia obscura</name>
    <dbReference type="NCBI Taxonomy" id="109957"/>
    <lineage>
        <taxon>Eukaryota</taxon>
        <taxon>Fungi</taxon>
        <taxon>Fungi incertae sedis</taxon>
        <taxon>Chytridiomycota</taxon>
        <taxon>Chytridiomycota incertae sedis</taxon>
        <taxon>Chytridiomycetes</taxon>
        <taxon>Chytridiales</taxon>
        <taxon>Chytriomycetaceae</taxon>
        <taxon>Physocladia</taxon>
    </lineage>
</organism>
<sequence>MPASSSSSLGAYKPFVTEYKLSFKDPRSTKKRTKKNAVTVGDKPQVVSTAQQQQQQQQVSFPRTIVKDKDSGGGVFPTLLPNNNAISLQQSGPARARRSKSTKNLWAPPAANEKAESTSLSLPGMMIAAKNSTGTDGAEMILKTFRRRRVLNPVDHATAVHKHRYNIISGNEIMGEAYSGYKEGRRAVIQTFAHIDMTTNARTPGYNIISNHDYLADQMDTLSVA</sequence>
<proteinExistence type="predicted"/>
<feature type="compositionally biased region" description="Polar residues" evidence="1">
    <location>
        <begin position="81"/>
        <end position="92"/>
    </location>
</feature>